<reference evidence="1" key="1">
    <citation type="submission" date="2023-01" db="EMBL/GenBank/DDBJ databases">
        <title>Genome assembly of the deep-sea coral Lophelia pertusa.</title>
        <authorList>
            <person name="Herrera S."/>
            <person name="Cordes E."/>
        </authorList>
    </citation>
    <scope>NUCLEOTIDE SEQUENCE</scope>
    <source>
        <strain evidence="1">USNM1676648</strain>
        <tissue evidence="1">Polyp</tissue>
    </source>
</reference>
<accession>A0A9W9ZHI1</accession>
<dbReference type="OrthoDB" id="2963168at2759"/>
<dbReference type="AlphaFoldDB" id="A0A9W9ZHI1"/>
<evidence type="ECO:0000313" key="2">
    <source>
        <dbReference type="Proteomes" id="UP001163046"/>
    </source>
</evidence>
<keyword evidence="2" id="KW-1185">Reference proteome</keyword>
<protein>
    <submittedName>
        <fullName evidence="1">Uncharacterized protein</fullName>
    </submittedName>
</protein>
<dbReference type="PANTHER" id="PTHR14187:SF5">
    <property type="entry name" value="HEAT SHOCK 70 KDA PROTEIN 12A"/>
    <property type="match status" value="1"/>
</dbReference>
<name>A0A9W9ZHI1_9CNID</name>
<proteinExistence type="predicted"/>
<evidence type="ECO:0000313" key="1">
    <source>
        <dbReference type="EMBL" id="KAJ7381802.1"/>
    </source>
</evidence>
<sequence length="82" mass="9324">NLNMKTVIKAANGQSVEAKTVFARSIQFLKEEALKVICQRTGDDHFSVDDIQWVLTVPAIWTSRGQAVHERSSLWGEVYFKE</sequence>
<organism evidence="1 2">
    <name type="scientific">Desmophyllum pertusum</name>
    <dbReference type="NCBI Taxonomy" id="174260"/>
    <lineage>
        <taxon>Eukaryota</taxon>
        <taxon>Metazoa</taxon>
        <taxon>Cnidaria</taxon>
        <taxon>Anthozoa</taxon>
        <taxon>Hexacorallia</taxon>
        <taxon>Scleractinia</taxon>
        <taxon>Caryophylliina</taxon>
        <taxon>Caryophylliidae</taxon>
        <taxon>Desmophyllum</taxon>
    </lineage>
</organism>
<feature type="non-terminal residue" evidence="1">
    <location>
        <position position="1"/>
    </location>
</feature>
<comment type="caution">
    <text evidence="1">The sequence shown here is derived from an EMBL/GenBank/DDBJ whole genome shotgun (WGS) entry which is preliminary data.</text>
</comment>
<dbReference type="Proteomes" id="UP001163046">
    <property type="component" value="Unassembled WGS sequence"/>
</dbReference>
<dbReference type="EMBL" id="MU826009">
    <property type="protein sequence ID" value="KAJ7381802.1"/>
    <property type="molecule type" value="Genomic_DNA"/>
</dbReference>
<dbReference type="PANTHER" id="PTHR14187">
    <property type="entry name" value="ALPHA KINASE/ELONGATION FACTOR 2 KINASE"/>
    <property type="match status" value="1"/>
</dbReference>
<gene>
    <name evidence="1" type="ORF">OS493_038956</name>
</gene>